<dbReference type="PANTHER" id="PTHR24198">
    <property type="entry name" value="ANKYRIN REPEAT AND PROTEIN KINASE DOMAIN-CONTAINING PROTEIN"/>
    <property type="match status" value="1"/>
</dbReference>
<dbReference type="SMART" id="SM00248">
    <property type="entry name" value="ANK"/>
    <property type="match status" value="3"/>
</dbReference>
<dbReference type="PANTHER" id="PTHR24198:SF165">
    <property type="entry name" value="ANKYRIN REPEAT-CONTAINING PROTEIN-RELATED"/>
    <property type="match status" value="1"/>
</dbReference>
<keyword evidence="6" id="KW-1185">Reference proteome</keyword>
<accession>A0AAD7UET8</accession>
<comment type="caution">
    <text evidence="5">The sequence shown here is derived from an EMBL/GenBank/DDBJ whole genome shotgun (WGS) entry which is preliminary data.</text>
</comment>
<dbReference type="InterPro" id="IPR036770">
    <property type="entry name" value="Ankyrin_rpt-contain_sf"/>
</dbReference>
<feature type="region of interest" description="Disordered" evidence="4">
    <location>
        <begin position="128"/>
        <end position="160"/>
    </location>
</feature>
<dbReference type="PROSITE" id="PS50297">
    <property type="entry name" value="ANK_REP_REGION"/>
    <property type="match status" value="2"/>
</dbReference>
<dbReference type="AlphaFoldDB" id="A0AAD7UET8"/>
<feature type="compositionally biased region" description="Basic and acidic residues" evidence="4">
    <location>
        <begin position="12"/>
        <end position="21"/>
    </location>
</feature>
<reference evidence="5" key="1">
    <citation type="submission" date="2023-01" db="EMBL/GenBank/DDBJ databases">
        <title>Metagenome sequencing of chrysophaentin producing Chrysophaeum taylorii.</title>
        <authorList>
            <person name="Davison J."/>
            <person name="Bewley C."/>
        </authorList>
    </citation>
    <scope>NUCLEOTIDE SEQUENCE</scope>
    <source>
        <strain evidence="5">NIES-1699</strain>
    </source>
</reference>
<evidence type="ECO:0000256" key="3">
    <source>
        <dbReference type="PROSITE-ProRule" id="PRU00023"/>
    </source>
</evidence>
<feature type="compositionally biased region" description="Basic residues" evidence="4">
    <location>
        <begin position="53"/>
        <end position="67"/>
    </location>
</feature>
<dbReference type="Proteomes" id="UP001230188">
    <property type="component" value="Unassembled WGS sequence"/>
</dbReference>
<evidence type="ECO:0000256" key="2">
    <source>
        <dbReference type="ARBA" id="ARBA00023043"/>
    </source>
</evidence>
<evidence type="ECO:0000313" key="5">
    <source>
        <dbReference type="EMBL" id="KAJ8604153.1"/>
    </source>
</evidence>
<dbReference type="Gene3D" id="1.25.40.20">
    <property type="entry name" value="Ankyrin repeat-containing domain"/>
    <property type="match status" value="2"/>
</dbReference>
<protein>
    <submittedName>
        <fullName evidence="5">Uncharacterized protein</fullName>
    </submittedName>
</protein>
<feature type="region of interest" description="Disordered" evidence="4">
    <location>
        <begin position="1"/>
        <end position="79"/>
    </location>
</feature>
<name>A0AAD7UET8_9STRA</name>
<evidence type="ECO:0000313" key="6">
    <source>
        <dbReference type="Proteomes" id="UP001230188"/>
    </source>
</evidence>
<organism evidence="5 6">
    <name type="scientific">Chrysophaeum taylorii</name>
    <dbReference type="NCBI Taxonomy" id="2483200"/>
    <lineage>
        <taxon>Eukaryota</taxon>
        <taxon>Sar</taxon>
        <taxon>Stramenopiles</taxon>
        <taxon>Ochrophyta</taxon>
        <taxon>Pelagophyceae</taxon>
        <taxon>Pelagomonadales</taxon>
        <taxon>Pelagomonadaceae</taxon>
        <taxon>Chrysophaeum</taxon>
    </lineage>
</organism>
<feature type="compositionally biased region" description="Basic and acidic residues" evidence="4">
    <location>
        <begin position="136"/>
        <end position="145"/>
    </location>
</feature>
<proteinExistence type="predicted"/>
<gene>
    <name evidence="5" type="ORF">CTAYLR_008572</name>
</gene>
<dbReference type="Pfam" id="PF12796">
    <property type="entry name" value="Ank_2"/>
    <property type="match status" value="1"/>
</dbReference>
<evidence type="ECO:0000256" key="1">
    <source>
        <dbReference type="ARBA" id="ARBA00022737"/>
    </source>
</evidence>
<keyword evidence="1" id="KW-0677">Repeat</keyword>
<feature type="repeat" description="ANK" evidence="3">
    <location>
        <begin position="189"/>
        <end position="221"/>
    </location>
</feature>
<dbReference type="PRINTS" id="PR01415">
    <property type="entry name" value="ANKYRIN"/>
</dbReference>
<dbReference type="EMBL" id="JAQMWT010000339">
    <property type="protein sequence ID" value="KAJ8604153.1"/>
    <property type="molecule type" value="Genomic_DNA"/>
</dbReference>
<keyword evidence="2 3" id="KW-0040">ANK repeat</keyword>
<evidence type="ECO:0000256" key="4">
    <source>
        <dbReference type="SAM" id="MobiDB-lite"/>
    </source>
</evidence>
<sequence>MAPPAPPMSDEEPIKLRHEAPQEVAPDGGPPQEVMPSGMADGVRIGEAELEGRRRRRVAEARKRHVMSRPPPKKEPRHVRAASTLTKAVRLGPRVVGTAREHPAVASVVAVALLGLCVMANRRRRAASRRLQGRSKRGDFNRWDPRAGSAPSFSSTALPPTVKRACQRGDREAVLQWLGSADADARDSDGRTALHHAAMFGHAELARALLENAASPDLPDVNGQAPLHAAAHAGSASAVRVLLDAGADVKLEDHTAQTPLLIAQSAGNHGCARLIQRRERAISKAVPEDAAKNLHLRHNKLDDTL</sequence>
<feature type="repeat" description="ANK" evidence="3">
    <location>
        <begin position="222"/>
        <end position="254"/>
    </location>
</feature>
<dbReference type="SUPFAM" id="SSF48403">
    <property type="entry name" value="Ankyrin repeat"/>
    <property type="match status" value="1"/>
</dbReference>
<dbReference type="PROSITE" id="PS50088">
    <property type="entry name" value="ANK_REPEAT"/>
    <property type="match status" value="2"/>
</dbReference>
<dbReference type="InterPro" id="IPR002110">
    <property type="entry name" value="Ankyrin_rpt"/>
</dbReference>